<dbReference type="Proteomes" id="UP001500689">
    <property type="component" value="Unassembled WGS sequence"/>
</dbReference>
<dbReference type="EMBL" id="BAAAZN010000003">
    <property type="protein sequence ID" value="GAA3533708.1"/>
    <property type="molecule type" value="Genomic_DNA"/>
</dbReference>
<feature type="domain" description="Acetyl-CoA dehydrogenase-like C-terminal" evidence="9">
    <location>
        <begin position="477"/>
        <end position="610"/>
    </location>
</feature>
<keyword evidence="3 6" id="KW-0285">Flavoprotein</keyword>
<evidence type="ECO:0000256" key="1">
    <source>
        <dbReference type="ARBA" id="ARBA00001974"/>
    </source>
</evidence>
<evidence type="ECO:0000313" key="10">
    <source>
        <dbReference type="EMBL" id="GAA3533708.1"/>
    </source>
</evidence>
<keyword evidence="11" id="KW-1185">Reference proteome</keyword>
<dbReference type="SUPFAM" id="SSF56645">
    <property type="entry name" value="Acyl-CoA dehydrogenase NM domain-like"/>
    <property type="match status" value="1"/>
</dbReference>
<dbReference type="Pfam" id="PF12806">
    <property type="entry name" value="Acyl-CoA_dh_C"/>
    <property type="match status" value="1"/>
</dbReference>
<dbReference type="InterPro" id="IPR036250">
    <property type="entry name" value="AcylCo_DH-like_C"/>
</dbReference>
<dbReference type="InterPro" id="IPR052166">
    <property type="entry name" value="Diverse_Acyl-CoA_DH"/>
</dbReference>
<feature type="domain" description="Acyl-CoA oxidase/dehydrogenase middle" evidence="8">
    <location>
        <begin position="162"/>
        <end position="274"/>
    </location>
</feature>
<dbReference type="InterPro" id="IPR006091">
    <property type="entry name" value="Acyl-CoA_Oxase/DH_mid-dom"/>
</dbReference>
<evidence type="ECO:0000256" key="3">
    <source>
        <dbReference type="ARBA" id="ARBA00022630"/>
    </source>
</evidence>
<dbReference type="InterPro" id="IPR025878">
    <property type="entry name" value="Acyl-CoA_dh-like_C_dom"/>
</dbReference>
<evidence type="ECO:0000259" key="8">
    <source>
        <dbReference type="Pfam" id="PF02770"/>
    </source>
</evidence>
<protein>
    <submittedName>
        <fullName evidence="10">Acyl-CoA dehydrogenase</fullName>
    </submittedName>
</protein>
<evidence type="ECO:0000259" key="7">
    <source>
        <dbReference type="Pfam" id="PF00441"/>
    </source>
</evidence>
<evidence type="ECO:0000256" key="5">
    <source>
        <dbReference type="ARBA" id="ARBA00023002"/>
    </source>
</evidence>
<dbReference type="PANTHER" id="PTHR42803">
    <property type="entry name" value="ACYL-COA DEHYDROGENASE"/>
    <property type="match status" value="1"/>
</dbReference>
<feature type="domain" description="Acyl-CoA dehydrogenase/oxidase C-terminal" evidence="7">
    <location>
        <begin position="291"/>
        <end position="457"/>
    </location>
</feature>
<evidence type="ECO:0000259" key="9">
    <source>
        <dbReference type="Pfam" id="PF12806"/>
    </source>
</evidence>
<accession>A0ABP6VDD9</accession>
<name>A0ABP6VDD9_9PSEU</name>
<keyword evidence="4 6" id="KW-0274">FAD</keyword>
<dbReference type="InterPro" id="IPR009075">
    <property type="entry name" value="AcylCo_DH/oxidase_C"/>
</dbReference>
<dbReference type="SUPFAM" id="SSF47203">
    <property type="entry name" value="Acyl-CoA dehydrogenase C-terminal domain-like"/>
    <property type="match status" value="1"/>
</dbReference>
<organism evidence="10 11">
    <name type="scientific">Amycolatopsis ultiminotia</name>
    <dbReference type="NCBI Taxonomy" id="543629"/>
    <lineage>
        <taxon>Bacteria</taxon>
        <taxon>Bacillati</taxon>
        <taxon>Actinomycetota</taxon>
        <taxon>Actinomycetes</taxon>
        <taxon>Pseudonocardiales</taxon>
        <taxon>Pseudonocardiaceae</taxon>
        <taxon>Amycolatopsis</taxon>
    </lineage>
</organism>
<dbReference type="Gene3D" id="2.40.110.20">
    <property type="match status" value="1"/>
</dbReference>
<keyword evidence="5 6" id="KW-0560">Oxidoreductase</keyword>
<comment type="similarity">
    <text evidence="2 6">Belongs to the acyl-CoA dehydrogenase family.</text>
</comment>
<dbReference type="Pfam" id="PF00441">
    <property type="entry name" value="Acyl-CoA_dh_1"/>
    <property type="match status" value="1"/>
</dbReference>
<evidence type="ECO:0000313" key="11">
    <source>
        <dbReference type="Proteomes" id="UP001500689"/>
    </source>
</evidence>
<comment type="caution">
    <text evidence="10">The sequence shown here is derived from an EMBL/GenBank/DDBJ whole genome shotgun (WGS) entry which is preliminary data.</text>
</comment>
<sequence length="614" mass="67217">MGHYKSNVRDLEFNLFEVLGVQERLGKGVLAESDEETARGVLAELNKLATGPLAESYADADRNPPVYDPKTFSVTIPESFKKSYRQLLDGEWWRLGLTNDLGGFGLPPTVQWAASELILGANAPLFMYLAGPNFAMIVNKNGTEEQKRWAQIMIDRAWGATMVLTEPDAGSDVGAGRTKAVKQEDGSWHIDGVKRFITSAEHDMSENIMHLVLARPEGPGIETKPGTKGLSLFLVPKYHFDSETGEPGERNGAFVTNVEHKMGIKASTTCELTFGQHGTPAKGWLLGEVHNGIAQMFQVIEYARMMVGTKAIATLSTGYLNALEYAKERVQGADLPNMLNKTAPRVTITHHPDVRRSLMLQKAYAEGLRAVYLYTASFQDQLWTGEGDEASLKLAHGVNDLLLPIVKGVGSERATEQLVQSLQTLGGSGFLQDYPIEQYIRDAKIDSLYEGTTAIQSLDFFFRKIVRDKGQALSFVAGEITKFVESDEGNGRLKNERALLKQALEDTQSMLGALIGYLTASQEDPQNINKAGQHTVRLLLSVGDLLIGWQLLKQAGIATAKLDSGASAKDKPFYEGKLAVASFFAKTVLPELTARRAIVEAADNALMEVDEAAF</sequence>
<dbReference type="RefSeq" id="WP_344857041.1">
    <property type="nucleotide sequence ID" value="NZ_BAAAZN010000003.1"/>
</dbReference>
<evidence type="ECO:0000256" key="4">
    <source>
        <dbReference type="ARBA" id="ARBA00022827"/>
    </source>
</evidence>
<comment type="cofactor">
    <cofactor evidence="1 6">
        <name>FAD</name>
        <dbReference type="ChEBI" id="CHEBI:57692"/>
    </cofactor>
</comment>
<evidence type="ECO:0000256" key="6">
    <source>
        <dbReference type="RuleBase" id="RU362125"/>
    </source>
</evidence>
<dbReference type="Gene3D" id="1.20.140.10">
    <property type="entry name" value="Butyryl-CoA Dehydrogenase, subunit A, domain 3"/>
    <property type="match status" value="1"/>
</dbReference>
<gene>
    <name evidence="10" type="ORF">GCM10022222_16310</name>
</gene>
<dbReference type="InterPro" id="IPR009100">
    <property type="entry name" value="AcylCoA_DH/oxidase_NM_dom_sf"/>
</dbReference>
<proteinExistence type="inferred from homology"/>
<evidence type="ECO:0000256" key="2">
    <source>
        <dbReference type="ARBA" id="ARBA00009347"/>
    </source>
</evidence>
<dbReference type="Pfam" id="PF02770">
    <property type="entry name" value="Acyl-CoA_dh_M"/>
    <property type="match status" value="1"/>
</dbReference>
<reference evidence="11" key="1">
    <citation type="journal article" date="2019" name="Int. J. Syst. Evol. Microbiol.">
        <title>The Global Catalogue of Microorganisms (GCM) 10K type strain sequencing project: providing services to taxonomists for standard genome sequencing and annotation.</title>
        <authorList>
            <consortium name="The Broad Institute Genomics Platform"/>
            <consortium name="The Broad Institute Genome Sequencing Center for Infectious Disease"/>
            <person name="Wu L."/>
            <person name="Ma J."/>
        </authorList>
    </citation>
    <scope>NUCLEOTIDE SEQUENCE [LARGE SCALE GENOMIC DNA]</scope>
    <source>
        <strain evidence="11">JCM 16898</strain>
    </source>
</reference>
<dbReference type="PANTHER" id="PTHR42803:SF1">
    <property type="entry name" value="BROAD-SPECIFICITY LINEAR ACYL-COA DEHYDROGENASE FADE5"/>
    <property type="match status" value="1"/>
</dbReference>